<dbReference type="InterPro" id="IPR035965">
    <property type="entry name" value="PAS-like_dom_sf"/>
</dbReference>
<dbReference type="GO" id="GO:0006355">
    <property type="term" value="P:regulation of DNA-templated transcription"/>
    <property type="evidence" value="ECO:0007669"/>
    <property type="project" value="InterPro"/>
</dbReference>
<reference evidence="4 5" key="1">
    <citation type="submission" date="2019-07" db="EMBL/GenBank/DDBJ databases">
        <title>Whole genome shotgun sequence of Oceanithermus desulfurans NBRC 100063.</title>
        <authorList>
            <person name="Hosoyama A."/>
            <person name="Uohara A."/>
            <person name="Ohji S."/>
            <person name="Ichikawa N."/>
        </authorList>
    </citation>
    <scope>NUCLEOTIDE SEQUENCE [LARGE SCALE GENOMIC DNA]</scope>
    <source>
        <strain evidence="4 5">NBRC 100063</strain>
    </source>
</reference>
<evidence type="ECO:0000259" key="1">
    <source>
        <dbReference type="PROSITE" id="PS50112"/>
    </source>
</evidence>
<feature type="domain" description="PAS" evidence="1">
    <location>
        <begin position="79"/>
        <end position="149"/>
    </location>
</feature>
<evidence type="ECO:0000313" key="5">
    <source>
        <dbReference type="Proteomes" id="UP000321827"/>
    </source>
</evidence>
<dbReference type="PROSITE" id="PS51832">
    <property type="entry name" value="HD_GYP"/>
    <property type="match status" value="1"/>
</dbReference>
<feature type="domain" description="PAS" evidence="1">
    <location>
        <begin position="237"/>
        <end position="283"/>
    </location>
</feature>
<dbReference type="InterPro" id="IPR000014">
    <property type="entry name" value="PAS"/>
</dbReference>
<dbReference type="SUPFAM" id="SSF109604">
    <property type="entry name" value="HD-domain/PDEase-like"/>
    <property type="match status" value="1"/>
</dbReference>
<dbReference type="SMART" id="SM00065">
    <property type="entry name" value="GAF"/>
    <property type="match status" value="2"/>
</dbReference>
<dbReference type="SMART" id="SM00091">
    <property type="entry name" value="PAS"/>
    <property type="match status" value="3"/>
</dbReference>
<dbReference type="PANTHER" id="PTHR45228:SF1">
    <property type="entry name" value="CYCLIC DI-GMP PHOSPHODIESTERASE TM_0186"/>
    <property type="match status" value="1"/>
</dbReference>
<dbReference type="Pfam" id="PF13185">
    <property type="entry name" value="GAF_2"/>
    <property type="match status" value="2"/>
</dbReference>
<dbReference type="InterPro" id="IPR013767">
    <property type="entry name" value="PAS_fold"/>
</dbReference>
<dbReference type="Gene3D" id="1.10.3210.10">
    <property type="entry name" value="Hypothetical protein af1432"/>
    <property type="match status" value="1"/>
</dbReference>
<dbReference type="SUPFAM" id="SSF55781">
    <property type="entry name" value="GAF domain-like"/>
    <property type="match status" value="2"/>
</dbReference>
<dbReference type="InterPro" id="IPR013655">
    <property type="entry name" value="PAS_fold_3"/>
</dbReference>
<gene>
    <name evidence="4" type="ORF">ODE01S_22190</name>
</gene>
<feature type="domain" description="PAC" evidence="2">
    <location>
        <begin position="410"/>
        <end position="460"/>
    </location>
</feature>
<dbReference type="InterPro" id="IPR003018">
    <property type="entry name" value="GAF"/>
</dbReference>
<dbReference type="CDD" id="cd00130">
    <property type="entry name" value="PAS"/>
    <property type="match status" value="3"/>
</dbReference>
<protein>
    <submittedName>
        <fullName evidence="4">Uncharacterized protein</fullName>
    </submittedName>
</protein>
<dbReference type="InterPro" id="IPR052020">
    <property type="entry name" value="Cyclic_di-GMP/3'3'-cGAMP_PDE"/>
</dbReference>
<dbReference type="Pfam" id="PF00989">
    <property type="entry name" value="PAS"/>
    <property type="match status" value="1"/>
</dbReference>
<feature type="domain" description="PAS" evidence="1">
    <location>
        <begin position="337"/>
        <end position="407"/>
    </location>
</feature>
<feature type="domain" description="HD-GYP" evidence="3">
    <location>
        <begin position="785"/>
        <end position="973"/>
    </location>
</feature>
<sequence>MYRILLVARGEVPLQDAAGLHRVDSPARALAALAAEPFDGVVVERGFLEAFRGLDHLPVYAFEHAEELPDLLETLRAHTLERYKTLLENGRDVVYVIDPEGTIRYVSPSVRRLGFRPPPPGVRINLLRFLQPEDQRQAREALEALAREPGQALTFRFRGRDARGRDRVFRVWGKNLSHVPAVGGLVLHVRDVTREDALERRLQEESELLANLVATLPGVAWQARVAPTQDPLRSPTLYQSPRSTAVLGYDAEELARPGLYYDYVHPDDRADAVALARRALREPGVFHTARYRFLHGRKGTWIWLADTVRYDPATQLLSGYTEDVTEEVERGRALGESEARFRTLAETAPAVILMWQGDRLVFANQATRRLTGYDDEELRGRPVWEFVHPEDRDRVRHRGLERLRGKRPSERYAFRIVNKQGEVRWLDYSAARIEIRGEPAVLGVGLDITEAKEKELDLELFARVAQALRRSEELETMMREGLEAVASFFHAPAGAIVLYGEEGSRTEAFSAIGWMRSLRPAPQLEHPSLVAAVLRDGRPLVVEEIATDPRLREAVRPQVPHGWSGVYLPLPAGRRFVGALALAWPKPPPREREIARLELAAETIGNAIQRASLRQVLARRVQNLESLRTLDQVIAHSLDLEASIEALLDEAVRLPVDAVALWMYAPEEHALRFQSARGLAGGPPEPLRKLALGETAVGQAALLRRPVALDDLGSTPFAPLRLRALRAWPMLAKGELLAVFVAFTGGAWELSSDDQDFLETLVTQGSIAIDNLRRFEALQRTQAELENAYDLTLWGWARAVELRDQETAGHTRRVTELALKLGRELGLGAHELEDLRRGAILHDVGKLAIPDAILLKPGPLSPEEWETMKQHPLHAYEWLRDIPFLRRALKVPLYHHERWNGSGYPHGLTGEAIPFLARIFAVADVFDALTSDRPYRPAWPVDKAIGYLRKEAGRQFDPQVVEAFLRLLERGEV</sequence>
<dbReference type="Pfam" id="PF08447">
    <property type="entry name" value="PAS_3"/>
    <property type="match status" value="2"/>
</dbReference>
<dbReference type="Proteomes" id="UP000321827">
    <property type="component" value="Unassembled WGS sequence"/>
</dbReference>
<dbReference type="Pfam" id="PF13487">
    <property type="entry name" value="HD_5"/>
    <property type="match status" value="1"/>
</dbReference>
<dbReference type="InterPro" id="IPR000700">
    <property type="entry name" value="PAS-assoc_C"/>
</dbReference>
<organism evidence="4 5">
    <name type="scientific">Oceanithermus desulfurans NBRC 100063</name>
    <dbReference type="NCBI Taxonomy" id="1227550"/>
    <lineage>
        <taxon>Bacteria</taxon>
        <taxon>Thermotogati</taxon>
        <taxon>Deinococcota</taxon>
        <taxon>Deinococci</taxon>
        <taxon>Thermales</taxon>
        <taxon>Thermaceae</taxon>
        <taxon>Oceanithermus</taxon>
    </lineage>
</organism>
<dbReference type="PROSITE" id="PS50112">
    <property type="entry name" value="PAS"/>
    <property type="match status" value="3"/>
</dbReference>
<evidence type="ECO:0000259" key="3">
    <source>
        <dbReference type="PROSITE" id="PS51832"/>
    </source>
</evidence>
<dbReference type="SMART" id="SM00471">
    <property type="entry name" value="HDc"/>
    <property type="match status" value="1"/>
</dbReference>
<evidence type="ECO:0000259" key="2">
    <source>
        <dbReference type="PROSITE" id="PS50113"/>
    </source>
</evidence>
<evidence type="ECO:0000313" key="4">
    <source>
        <dbReference type="EMBL" id="GEM90785.1"/>
    </source>
</evidence>
<dbReference type="EMBL" id="BJXN01000021">
    <property type="protein sequence ID" value="GEM90785.1"/>
    <property type="molecule type" value="Genomic_DNA"/>
</dbReference>
<dbReference type="PROSITE" id="PS50113">
    <property type="entry name" value="PAC"/>
    <property type="match status" value="1"/>
</dbReference>
<dbReference type="SUPFAM" id="SSF55785">
    <property type="entry name" value="PYP-like sensor domain (PAS domain)"/>
    <property type="match status" value="3"/>
</dbReference>
<name>A0A511RMA7_9DEIN</name>
<dbReference type="InterPro" id="IPR003607">
    <property type="entry name" value="HD/PDEase_dom"/>
</dbReference>
<accession>A0A511RMA7</accession>
<dbReference type="Gene3D" id="3.30.450.40">
    <property type="match status" value="2"/>
</dbReference>
<dbReference type="InterPro" id="IPR037522">
    <property type="entry name" value="HD_GYP_dom"/>
</dbReference>
<dbReference type="CDD" id="cd00077">
    <property type="entry name" value="HDc"/>
    <property type="match status" value="1"/>
</dbReference>
<comment type="caution">
    <text evidence="4">The sequence shown here is derived from an EMBL/GenBank/DDBJ whole genome shotgun (WGS) entry which is preliminary data.</text>
</comment>
<dbReference type="RefSeq" id="WP_246104136.1">
    <property type="nucleotide sequence ID" value="NZ_BJXN01000021.1"/>
</dbReference>
<dbReference type="NCBIfam" id="TIGR00229">
    <property type="entry name" value="sensory_box"/>
    <property type="match status" value="2"/>
</dbReference>
<proteinExistence type="predicted"/>
<dbReference type="PANTHER" id="PTHR45228">
    <property type="entry name" value="CYCLIC DI-GMP PHOSPHODIESTERASE TM_0186-RELATED"/>
    <property type="match status" value="1"/>
</dbReference>
<dbReference type="AlphaFoldDB" id="A0A511RMA7"/>
<dbReference type="InterPro" id="IPR029016">
    <property type="entry name" value="GAF-like_dom_sf"/>
</dbReference>
<dbReference type="Gene3D" id="3.30.450.20">
    <property type="entry name" value="PAS domain"/>
    <property type="match status" value="3"/>
</dbReference>